<dbReference type="Proteomes" id="UP000887565">
    <property type="component" value="Unplaced"/>
</dbReference>
<proteinExistence type="predicted"/>
<dbReference type="WBParaSite" id="nRc.2.0.1.t18175-RA">
    <property type="protein sequence ID" value="nRc.2.0.1.t18175-RA"/>
    <property type="gene ID" value="nRc.2.0.1.g18175"/>
</dbReference>
<evidence type="ECO:0000313" key="2">
    <source>
        <dbReference type="WBParaSite" id="nRc.2.0.1.t18175-RA"/>
    </source>
</evidence>
<organism evidence="1 2">
    <name type="scientific">Romanomermis culicivorax</name>
    <name type="common">Nematode worm</name>
    <dbReference type="NCBI Taxonomy" id="13658"/>
    <lineage>
        <taxon>Eukaryota</taxon>
        <taxon>Metazoa</taxon>
        <taxon>Ecdysozoa</taxon>
        <taxon>Nematoda</taxon>
        <taxon>Enoplea</taxon>
        <taxon>Dorylaimia</taxon>
        <taxon>Mermithida</taxon>
        <taxon>Mermithoidea</taxon>
        <taxon>Mermithidae</taxon>
        <taxon>Romanomermis</taxon>
    </lineage>
</organism>
<evidence type="ECO:0000313" key="1">
    <source>
        <dbReference type="Proteomes" id="UP000887565"/>
    </source>
</evidence>
<name>A0A915IXN1_ROMCU</name>
<accession>A0A915IXN1</accession>
<sequence length="90" mass="9943">MVKSGTVADNPIKSATIEDEKSIAILRAAQNAPKATVHRRQRVVGIWKLNNDKTIIESTNCAPMLVFRKIFDKNSIFSKIGLKRTTTSAS</sequence>
<reference evidence="2" key="1">
    <citation type="submission" date="2022-11" db="UniProtKB">
        <authorList>
            <consortium name="WormBaseParasite"/>
        </authorList>
    </citation>
    <scope>IDENTIFICATION</scope>
</reference>
<keyword evidence="1" id="KW-1185">Reference proteome</keyword>
<dbReference type="AlphaFoldDB" id="A0A915IXN1"/>
<protein>
    <submittedName>
        <fullName evidence="2">Uncharacterized protein</fullName>
    </submittedName>
</protein>